<dbReference type="InterPro" id="IPR050109">
    <property type="entry name" value="HTH-type_TetR-like_transc_reg"/>
</dbReference>
<evidence type="ECO:0000256" key="1">
    <source>
        <dbReference type="ARBA" id="ARBA00023015"/>
    </source>
</evidence>
<dbReference type="GO" id="GO:0003700">
    <property type="term" value="F:DNA-binding transcription factor activity"/>
    <property type="evidence" value="ECO:0007669"/>
    <property type="project" value="TreeGrafter"/>
</dbReference>
<keyword evidence="1" id="KW-0805">Transcription regulation</keyword>
<accession>I4EVM5</accession>
<keyword evidence="8" id="KW-1185">Reference proteome</keyword>
<dbReference type="InterPro" id="IPR009057">
    <property type="entry name" value="Homeodomain-like_sf"/>
</dbReference>
<dbReference type="PROSITE" id="PS50977">
    <property type="entry name" value="HTH_TETR_2"/>
    <property type="match status" value="1"/>
</dbReference>
<dbReference type="PANTHER" id="PTHR30055:SF148">
    <property type="entry name" value="TETR-FAMILY TRANSCRIPTIONAL REGULATOR"/>
    <property type="match status" value="1"/>
</dbReference>
<keyword evidence="2 4" id="KW-0238">DNA-binding</keyword>
<keyword evidence="3" id="KW-0804">Transcription</keyword>
<dbReference type="Proteomes" id="UP000006461">
    <property type="component" value="Chromosome"/>
</dbReference>
<dbReference type="Pfam" id="PF16859">
    <property type="entry name" value="TetR_C_11"/>
    <property type="match status" value="1"/>
</dbReference>
<feature type="domain" description="HTH tetR-type" evidence="6">
    <location>
        <begin position="19"/>
        <end position="79"/>
    </location>
</feature>
<reference evidence="7 8" key="1">
    <citation type="journal article" date="2012" name="J. Bacteriol.">
        <title>Genome Sequence of Radiation-Resistant Modestobacter marinus Strain BC501, a Representative Actinobacterium That Thrives on Calcareous Stone Surfaces.</title>
        <authorList>
            <person name="Normand P."/>
            <person name="Gury J."/>
            <person name="Pujic P."/>
            <person name="Chouaia B."/>
            <person name="Crotti E."/>
            <person name="Brusetti L."/>
            <person name="Daffonchio D."/>
            <person name="Vacherie B."/>
            <person name="Barbe V."/>
            <person name="Medigue C."/>
            <person name="Calteau A."/>
            <person name="Ghodhbane-Gtari F."/>
            <person name="Essoussi I."/>
            <person name="Nouioui I."/>
            <person name="Abbassi-Ghozzi I."/>
            <person name="Gtari M."/>
        </authorList>
    </citation>
    <scope>NUCLEOTIDE SEQUENCE [LARGE SCALE GENOMIC DNA]</scope>
    <source>
        <strain evidence="8">BC 501</strain>
    </source>
</reference>
<organism evidence="7 8">
    <name type="scientific">Modestobacter italicus (strain DSM 44449 / CECT 9708 / BC 501)</name>
    <dbReference type="NCBI Taxonomy" id="2732864"/>
    <lineage>
        <taxon>Bacteria</taxon>
        <taxon>Bacillati</taxon>
        <taxon>Actinomycetota</taxon>
        <taxon>Actinomycetes</taxon>
        <taxon>Geodermatophilales</taxon>
        <taxon>Geodermatophilaceae</taxon>
        <taxon>Modestobacter</taxon>
    </lineage>
</organism>
<dbReference type="SUPFAM" id="SSF46689">
    <property type="entry name" value="Homeodomain-like"/>
    <property type="match status" value="1"/>
</dbReference>
<dbReference type="InterPro" id="IPR001647">
    <property type="entry name" value="HTH_TetR"/>
</dbReference>
<dbReference type="GO" id="GO:0000976">
    <property type="term" value="F:transcription cis-regulatory region binding"/>
    <property type="evidence" value="ECO:0007669"/>
    <property type="project" value="TreeGrafter"/>
</dbReference>
<dbReference type="KEGG" id="mmar:MODMU_2003"/>
<evidence type="ECO:0000313" key="7">
    <source>
        <dbReference type="EMBL" id="CCH87438.1"/>
    </source>
</evidence>
<dbReference type="HOGENOM" id="CLU_069356_25_3_11"/>
<dbReference type="Gene3D" id="1.10.357.10">
    <property type="entry name" value="Tetracycline Repressor, domain 2"/>
    <property type="match status" value="1"/>
</dbReference>
<dbReference type="Pfam" id="PF00440">
    <property type="entry name" value="TetR_N"/>
    <property type="match status" value="1"/>
</dbReference>
<evidence type="ECO:0000256" key="5">
    <source>
        <dbReference type="SAM" id="MobiDB-lite"/>
    </source>
</evidence>
<dbReference type="AlphaFoldDB" id="I4EVM5"/>
<gene>
    <name evidence="7" type="ordered locus">MODMU_2003</name>
</gene>
<proteinExistence type="predicted"/>
<evidence type="ECO:0000259" key="6">
    <source>
        <dbReference type="PROSITE" id="PS50977"/>
    </source>
</evidence>
<name>I4EVM5_MODI5</name>
<dbReference type="Gene3D" id="1.10.10.60">
    <property type="entry name" value="Homeodomain-like"/>
    <property type="match status" value="1"/>
</dbReference>
<evidence type="ECO:0000313" key="8">
    <source>
        <dbReference type="Proteomes" id="UP000006461"/>
    </source>
</evidence>
<protein>
    <submittedName>
        <fullName evidence="7">Transcriptional regulator, TetR family</fullName>
    </submittedName>
</protein>
<feature type="region of interest" description="Disordered" evidence="5">
    <location>
        <begin position="1"/>
        <end position="20"/>
    </location>
</feature>
<dbReference type="SUPFAM" id="SSF48498">
    <property type="entry name" value="Tetracyclin repressor-like, C-terminal domain"/>
    <property type="match status" value="1"/>
</dbReference>
<dbReference type="OMA" id="EMVIGPM"/>
<feature type="DNA-binding region" description="H-T-H motif" evidence="4">
    <location>
        <begin position="42"/>
        <end position="61"/>
    </location>
</feature>
<evidence type="ECO:0000256" key="3">
    <source>
        <dbReference type="ARBA" id="ARBA00023163"/>
    </source>
</evidence>
<dbReference type="InterPro" id="IPR036271">
    <property type="entry name" value="Tet_transcr_reg_TetR-rel_C_sf"/>
</dbReference>
<dbReference type="PANTHER" id="PTHR30055">
    <property type="entry name" value="HTH-TYPE TRANSCRIPTIONAL REGULATOR RUTR"/>
    <property type="match status" value="1"/>
</dbReference>
<dbReference type="PATRIC" id="fig|477641.3.peg.1894"/>
<dbReference type="InterPro" id="IPR011075">
    <property type="entry name" value="TetR_C"/>
</dbReference>
<dbReference type="STRING" id="477641.MODMU_2003"/>
<sequence length="204" mass="21282">MASPVRGRAGGPGRRPLDRAKDQAITAAVVDVLARLGHSGFTMDEVALAAGVGKAAIYRRWSSKTDLLVSYTEGSIEGTLDLADTGSLRTDLVALLGSAAAHFNGPAGRANRALLSAVHDDPVLAAAYHAGPVAQWGDAFRQVFDRAVRRGEICPDAASSVAGEAGAAILVQRWLLHGAHIDEALVADVVDDVVLPLLRDRGHP</sequence>
<evidence type="ECO:0000256" key="4">
    <source>
        <dbReference type="PROSITE-ProRule" id="PRU00335"/>
    </source>
</evidence>
<dbReference type="EMBL" id="FO203431">
    <property type="protein sequence ID" value="CCH87438.1"/>
    <property type="molecule type" value="Genomic_DNA"/>
</dbReference>
<evidence type="ECO:0000256" key="2">
    <source>
        <dbReference type="ARBA" id="ARBA00023125"/>
    </source>
</evidence>
<dbReference type="eggNOG" id="COG1309">
    <property type="taxonomic scope" value="Bacteria"/>
</dbReference>